<dbReference type="Gene3D" id="1.20.1260.20">
    <property type="entry name" value="PPE superfamily"/>
    <property type="match status" value="1"/>
</dbReference>
<proteinExistence type="inferred from homology"/>
<dbReference type="AlphaFoldDB" id="A0AAI8SP12"/>
<dbReference type="PANTHER" id="PTHR46766">
    <property type="entry name" value="GLUTAMINE-RICH PROTEIN 2"/>
    <property type="match status" value="1"/>
</dbReference>
<dbReference type="SUPFAM" id="SSF140459">
    <property type="entry name" value="PE/PPE dimer-like"/>
    <property type="match status" value="1"/>
</dbReference>
<protein>
    <submittedName>
        <fullName evidence="4">PPE family protein PPE51</fullName>
    </submittedName>
</protein>
<sequence>MLQHQTPALELGPVMDFGTRAPESNSGRMHSGPGAGSLMDAAKAWGVLGAQLADTALTYRAVIAELDRRDQRASTSAITQAVAPYLAWLDATAARARQTATQATAAAGAYGLALAAVVAPHVIAANRLRRISLAEANCLGQLSPAVADADADYERMWAQDAAAMYAYARASAGFWKLTPFDSPPPAADPAPAGVTSPSRNWALTAAPEVITTGRQVISTISDALGALSVSPLATFDTSLLSATGALSKLSSLSAPLDFALNHLSALNKAAALGRAAVMCSPRPGAGGGTNSAALRVSVGRGAAIGILSVPPAWTRSMPSPASPNSPAAPLDRSQ</sequence>
<dbReference type="EMBL" id="AP020326">
    <property type="protein sequence ID" value="BBN48859.1"/>
    <property type="molecule type" value="Genomic_DNA"/>
</dbReference>
<accession>A0AAI8SP12</accession>
<reference evidence="4 5" key="1">
    <citation type="submission" date="2019-09" db="EMBL/GenBank/DDBJ databases">
        <title>Complete genome sequence of Mycobacterium avium subsp. hominissuis strain JP-H-1.</title>
        <authorList>
            <person name="Kinoshita Y."/>
            <person name="Niwa H."/>
            <person name="Uchida-Fujii E."/>
            <person name="Nukada T."/>
        </authorList>
    </citation>
    <scope>NUCLEOTIDE SEQUENCE [LARGE SCALE GENOMIC DNA]</scope>
    <source>
        <strain evidence="4 5">JP-H-1</strain>
    </source>
</reference>
<feature type="region of interest" description="Disordered" evidence="2">
    <location>
        <begin position="12"/>
        <end position="33"/>
    </location>
</feature>
<evidence type="ECO:0000256" key="1">
    <source>
        <dbReference type="ARBA" id="ARBA00010652"/>
    </source>
</evidence>
<feature type="compositionally biased region" description="Low complexity" evidence="2">
    <location>
        <begin position="318"/>
        <end position="334"/>
    </location>
</feature>
<dbReference type="GO" id="GO:0052572">
    <property type="term" value="P:response to host immune response"/>
    <property type="evidence" value="ECO:0007669"/>
    <property type="project" value="TreeGrafter"/>
</dbReference>
<comment type="similarity">
    <text evidence="1">Belongs to the mycobacterial PPE family.</text>
</comment>
<evidence type="ECO:0000256" key="2">
    <source>
        <dbReference type="SAM" id="MobiDB-lite"/>
    </source>
</evidence>
<evidence type="ECO:0000259" key="3">
    <source>
        <dbReference type="Pfam" id="PF00823"/>
    </source>
</evidence>
<organism evidence="4 5">
    <name type="scientific">Mycobacterium avium subsp. hominissuis</name>
    <dbReference type="NCBI Taxonomy" id="439334"/>
    <lineage>
        <taxon>Bacteria</taxon>
        <taxon>Bacillati</taxon>
        <taxon>Actinomycetota</taxon>
        <taxon>Actinomycetes</taxon>
        <taxon>Mycobacteriales</taxon>
        <taxon>Mycobacteriaceae</taxon>
        <taxon>Mycobacterium</taxon>
        <taxon>Mycobacterium avium complex (MAC)</taxon>
    </lineage>
</organism>
<feature type="domain" description="PPE" evidence="3">
    <location>
        <begin position="16"/>
        <end position="177"/>
    </location>
</feature>
<evidence type="ECO:0000313" key="4">
    <source>
        <dbReference type="EMBL" id="BBN48859.1"/>
    </source>
</evidence>
<dbReference type="Pfam" id="PF00823">
    <property type="entry name" value="PPE"/>
    <property type="match status" value="1"/>
</dbReference>
<feature type="region of interest" description="Disordered" evidence="2">
    <location>
        <begin position="315"/>
        <end position="334"/>
    </location>
</feature>
<dbReference type="Proteomes" id="UP000327362">
    <property type="component" value="Chromosome"/>
</dbReference>
<dbReference type="InterPro" id="IPR038332">
    <property type="entry name" value="PPE_sf"/>
</dbReference>
<dbReference type="PANTHER" id="PTHR46766:SF1">
    <property type="entry name" value="GLUTAMINE-RICH PROTEIN 2"/>
    <property type="match status" value="1"/>
</dbReference>
<evidence type="ECO:0000313" key="5">
    <source>
        <dbReference type="Proteomes" id="UP000327362"/>
    </source>
</evidence>
<gene>
    <name evidence="4" type="primary">PPE51</name>
    <name evidence="4" type="ORF">JPH1_33340</name>
</gene>
<dbReference type="InterPro" id="IPR000030">
    <property type="entry name" value="PPE_dom"/>
</dbReference>
<name>A0AAI8SP12_MYCAV</name>